<dbReference type="Proteomes" id="UP000460416">
    <property type="component" value="Unassembled WGS sequence"/>
</dbReference>
<dbReference type="AlphaFoldDB" id="A0A7M3SXV1"/>
<gene>
    <name evidence="5" type="ORF">FLP08_02505</name>
</gene>
<feature type="domain" description="Imelysin-like" evidence="4">
    <location>
        <begin position="48"/>
        <end position="334"/>
    </location>
</feature>
<dbReference type="InterPro" id="IPR018976">
    <property type="entry name" value="Imelysin-like"/>
</dbReference>
<evidence type="ECO:0000256" key="2">
    <source>
        <dbReference type="ARBA" id="ARBA00022729"/>
    </source>
</evidence>
<feature type="chain" id="PRO_5029486244" evidence="3">
    <location>
        <begin position="17"/>
        <end position="362"/>
    </location>
</feature>
<dbReference type="InterPro" id="IPR038352">
    <property type="entry name" value="Imelysin_sf"/>
</dbReference>
<dbReference type="RefSeq" id="WP_156273695.1">
    <property type="nucleotide sequence ID" value="NZ_BAABGI010000002.1"/>
</dbReference>
<accession>A0A7M3SXV1</accession>
<reference evidence="5 6" key="1">
    <citation type="submission" date="2019-07" db="EMBL/GenBank/DDBJ databases">
        <title>Gramella aestuarii sp. nov., isolated from a tidal flat, and emended description of Gramella echinicola.</title>
        <authorList>
            <person name="Liu L."/>
        </authorList>
    </citation>
    <scope>NUCLEOTIDE SEQUENCE [LARGE SCALE GENOMIC DNA]</scope>
    <source>
        <strain evidence="5 6">BS12</strain>
    </source>
</reference>
<keyword evidence="2 3" id="KW-0732">Signal</keyword>
<feature type="signal peptide" evidence="3">
    <location>
        <begin position="1"/>
        <end position="16"/>
    </location>
</feature>
<protein>
    <submittedName>
        <fullName evidence="5">Imelysin family protein</fullName>
    </submittedName>
</protein>
<evidence type="ECO:0000259" key="4">
    <source>
        <dbReference type="Pfam" id="PF09375"/>
    </source>
</evidence>
<name>A0A7M3SXV1_9FLAO</name>
<dbReference type="CDD" id="cd14659">
    <property type="entry name" value="Imelysin-like_IPPA"/>
    <property type="match status" value="1"/>
</dbReference>
<evidence type="ECO:0000256" key="1">
    <source>
        <dbReference type="ARBA" id="ARBA00004196"/>
    </source>
</evidence>
<sequence length="362" mass="39879">MIRISRILVLATLVFAACSTEDDSNGGGNSNDNFDRGAMLANWADNVIVPSFENFQSETQKLEAAAKNFAANPEMSELEALRAQYEDAYLEFQTVSMFQIGKAEELNYRNFLNTYPVNESSLESKIASGEYNLSLPSSFTEQGFPALDYLLYGYGSAEATLEKLGGNENYSNYLVAISERINALTSEVTASWQGDFRDTFVNNTGSSSTGSVDRFTNDYVMYFEKILRSGKIGYPSGALTGTPSPGNAEALYAGISKELYLKAFNSFEDFYKGKTGPSYSQYLDYLGSMKDGSDLDALIRDQFEAIKAQSADLNNNLKSQVESDNTKMLTAFDELQKAVILLKVDMMQSLSTSVDYVDSDGD</sequence>
<comment type="subcellular location">
    <subcellularLocation>
        <location evidence="1">Cell envelope</location>
    </subcellularLocation>
</comment>
<proteinExistence type="predicted"/>
<organism evidence="5 6">
    <name type="scientific">Christiangramia aestuarii</name>
    <dbReference type="NCBI Taxonomy" id="1028746"/>
    <lineage>
        <taxon>Bacteria</taxon>
        <taxon>Pseudomonadati</taxon>
        <taxon>Bacteroidota</taxon>
        <taxon>Flavobacteriia</taxon>
        <taxon>Flavobacteriales</taxon>
        <taxon>Flavobacteriaceae</taxon>
        <taxon>Christiangramia</taxon>
    </lineage>
</organism>
<keyword evidence="6" id="KW-1185">Reference proteome</keyword>
<evidence type="ECO:0000313" key="6">
    <source>
        <dbReference type="Proteomes" id="UP000460416"/>
    </source>
</evidence>
<evidence type="ECO:0000313" key="5">
    <source>
        <dbReference type="EMBL" id="MUP41432.1"/>
    </source>
</evidence>
<dbReference type="InterPro" id="IPR034984">
    <property type="entry name" value="Imelysin-like_IPPA"/>
</dbReference>
<dbReference type="EMBL" id="VJVW01000001">
    <property type="protein sequence ID" value="MUP41432.1"/>
    <property type="molecule type" value="Genomic_DNA"/>
</dbReference>
<comment type="caution">
    <text evidence="5">The sequence shown here is derived from an EMBL/GenBank/DDBJ whole genome shotgun (WGS) entry which is preliminary data.</text>
</comment>
<dbReference type="PROSITE" id="PS51257">
    <property type="entry name" value="PROKAR_LIPOPROTEIN"/>
    <property type="match status" value="1"/>
</dbReference>
<dbReference type="Pfam" id="PF09375">
    <property type="entry name" value="Peptidase_M75"/>
    <property type="match status" value="1"/>
</dbReference>
<dbReference type="Gene3D" id="1.20.1420.20">
    <property type="entry name" value="M75 peptidase, HXXE motif"/>
    <property type="match status" value="1"/>
</dbReference>
<dbReference type="GO" id="GO:0030313">
    <property type="term" value="C:cell envelope"/>
    <property type="evidence" value="ECO:0007669"/>
    <property type="project" value="UniProtKB-SubCell"/>
</dbReference>
<evidence type="ECO:0000256" key="3">
    <source>
        <dbReference type="SAM" id="SignalP"/>
    </source>
</evidence>
<dbReference type="OrthoDB" id="650514at2"/>